<dbReference type="PANTHER" id="PTHR32089">
    <property type="entry name" value="METHYL-ACCEPTING CHEMOTAXIS PROTEIN MCPB"/>
    <property type="match status" value="1"/>
</dbReference>
<dbReference type="GO" id="GO:0006935">
    <property type="term" value="P:chemotaxis"/>
    <property type="evidence" value="ECO:0007669"/>
    <property type="project" value="InterPro"/>
</dbReference>
<feature type="transmembrane region" description="Helical" evidence="5">
    <location>
        <begin position="193"/>
        <end position="215"/>
    </location>
</feature>
<feature type="domain" description="Methyl-accepting transducer" evidence="6">
    <location>
        <begin position="310"/>
        <end position="532"/>
    </location>
</feature>
<proteinExistence type="inferred from homology"/>
<dbReference type="InterPro" id="IPR004090">
    <property type="entry name" value="Chemotax_Me-accpt_rcpt"/>
</dbReference>
<dbReference type="PROSITE" id="PS50111">
    <property type="entry name" value="CHEMOTAXIS_TRANSDUC_2"/>
    <property type="match status" value="1"/>
</dbReference>
<keyword evidence="5" id="KW-1133">Transmembrane helix</keyword>
<dbReference type="SMART" id="SM00283">
    <property type="entry name" value="MA"/>
    <property type="match status" value="1"/>
</dbReference>
<dbReference type="Gene3D" id="1.10.8.500">
    <property type="entry name" value="HAMP domain in histidine kinase"/>
    <property type="match status" value="1"/>
</dbReference>
<dbReference type="InterPro" id="IPR003660">
    <property type="entry name" value="HAMP_dom"/>
</dbReference>
<dbReference type="Pfam" id="PF00672">
    <property type="entry name" value="HAMP"/>
    <property type="match status" value="1"/>
</dbReference>
<dbReference type="InterPro" id="IPR004089">
    <property type="entry name" value="MCPsignal_dom"/>
</dbReference>
<dbReference type="SMART" id="SM00304">
    <property type="entry name" value="HAMP"/>
    <property type="match status" value="1"/>
</dbReference>
<dbReference type="AlphaFoldDB" id="A0A6J4HCW3"/>
<evidence type="ECO:0000256" key="2">
    <source>
        <dbReference type="ARBA" id="ARBA00029447"/>
    </source>
</evidence>
<keyword evidence="4" id="KW-0175">Coiled coil</keyword>
<dbReference type="GO" id="GO:0004888">
    <property type="term" value="F:transmembrane signaling receptor activity"/>
    <property type="evidence" value="ECO:0007669"/>
    <property type="project" value="InterPro"/>
</dbReference>
<organism evidence="8">
    <name type="scientific">uncultured Craurococcus sp</name>
    <dbReference type="NCBI Taxonomy" id="1135998"/>
    <lineage>
        <taxon>Bacteria</taxon>
        <taxon>Pseudomonadati</taxon>
        <taxon>Pseudomonadota</taxon>
        <taxon>Alphaproteobacteria</taxon>
        <taxon>Acetobacterales</taxon>
        <taxon>Acetobacteraceae</taxon>
        <taxon>Craurococcus</taxon>
        <taxon>environmental samples</taxon>
    </lineage>
</organism>
<evidence type="ECO:0000259" key="7">
    <source>
        <dbReference type="PROSITE" id="PS50885"/>
    </source>
</evidence>
<dbReference type="Pfam" id="PF00015">
    <property type="entry name" value="MCPsignal"/>
    <property type="match status" value="1"/>
</dbReference>
<feature type="domain" description="HAMP" evidence="7">
    <location>
        <begin position="216"/>
        <end position="269"/>
    </location>
</feature>
<dbReference type="SUPFAM" id="SSF58104">
    <property type="entry name" value="Methyl-accepting chemotaxis protein (MCP) signaling domain"/>
    <property type="match status" value="1"/>
</dbReference>
<evidence type="ECO:0000259" key="6">
    <source>
        <dbReference type="PROSITE" id="PS50111"/>
    </source>
</evidence>
<keyword evidence="5" id="KW-0472">Membrane</keyword>
<sequence length="566" mass="58351">MLSSRLAQAWHGLAPRLLVSVGLLAAVAAALPLIADRMLATEAGRIATAAEYTTRAIAVGRATSNLLAFARATEFLPTAMPEEERRRWEGVAADALRRLEQRLEQLQQTLVVTSNRDDLTTAMAGIASYRVKQQAIAEAARAGKLEEAMRLALAAAPEIEAIREKLRTIEQRTEGLIREMAQQTGEKVVEARIWLGTLAAGGILSALGLTLWIVLRRVTTPLARLGRRADALAAGQLDEATPDTGRRDEVGAIARGLEALRAAARQARALEAEAATARQEAEATRLRQRQELAAGIESQLGAVLAGLSASATTLEGSIATLSGQADRSAGRAGTAAERAEEATGHVQSVAAAAEELASSVQEISRQVAEAAQASRRAVSEAEAADGTIGGLSEAAGRIGDVVRLIGDIAGQTNLLALNATIEAARAGEAGKGFAVVASEVKQLAGQTAKATEEISQQIGAIQGATAEAVRSIKGIAGVIAQLDQVAAAIAAAVEEQGAATQEIARSVAEAAAGTTEVSATIAEVSAGAGETANALQAMRQTTEEVSRQGGTLRGALGTLLEGLRAA</sequence>
<dbReference type="PANTHER" id="PTHR32089:SF112">
    <property type="entry name" value="LYSOZYME-LIKE PROTEIN-RELATED"/>
    <property type="match status" value="1"/>
</dbReference>
<dbReference type="Gene3D" id="1.10.287.950">
    <property type="entry name" value="Methyl-accepting chemotaxis protein"/>
    <property type="match status" value="1"/>
</dbReference>
<gene>
    <name evidence="8" type="ORF">AVDCRST_MAG27-350</name>
</gene>
<name>A0A6J4HCW3_9PROT</name>
<dbReference type="PRINTS" id="PR00260">
    <property type="entry name" value="CHEMTRNSDUCR"/>
</dbReference>
<dbReference type="EMBL" id="CADCTD010000007">
    <property type="protein sequence ID" value="CAA9218633.1"/>
    <property type="molecule type" value="Genomic_DNA"/>
</dbReference>
<keyword evidence="1 3" id="KW-0807">Transducer</keyword>
<evidence type="ECO:0008006" key="9">
    <source>
        <dbReference type="Google" id="ProtNLM"/>
    </source>
</evidence>
<accession>A0A6J4HCW3</accession>
<keyword evidence="5" id="KW-0812">Transmembrane</keyword>
<evidence type="ECO:0000256" key="5">
    <source>
        <dbReference type="SAM" id="Phobius"/>
    </source>
</evidence>
<protein>
    <recommendedName>
        <fullName evidence="9">Methyl-accepting chemotaxis sensor/transducer protein</fullName>
    </recommendedName>
</protein>
<dbReference type="GO" id="GO:0016020">
    <property type="term" value="C:membrane"/>
    <property type="evidence" value="ECO:0007669"/>
    <property type="project" value="InterPro"/>
</dbReference>
<dbReference type="PROSITE" id="PS50885">
    <property type="entry name" value="HAMP"/>
    <property type="match status" value="1"/>
</dbReference>
<feature type="coiled-coil region" evidence="4">
    <location>
        <begin position="89"/>
        <end position="116"/>
    </location>
</feature>
<evidence type="ECO:0000256" key="3">
    <source>
        <dbReference type="PROSITE-ProRule" id="PRU00284"/>
    </source>
</evidence>
<dbReference type="GO" id="GO:0007165">
    <property type="term" value="P:signal transduction"/>
    <property type="evidence" value="ECO:0007669"/>
    <property type="project" value="UniProtKB-KW"/>
</dbReference>
<evidence type="ECO:0000313" key="8">
    <source>
        <dbReference type="EMBL" id="CAA9218633.1"/>
    </source>
</evidence>
<evidence type="ECO:0000256" key="4">
    <source>
        <dbReference type="SAM" id="Coils"/>
    </source>
</evidence>
<feature type="coiled-coil region" evidence="4">
    <location>
        <begin position="253"/>
        <end position="289"/>
    </location>
</feature>
<comment type="similarity">
    <text evidence="2">Belongs to the methyl-accepting chemotaxis (MCP) protein family.</text>
</comment>
<reference evidence="8" key="1">
    <citation type="submission" date="2020-02" db="EMBL/GenBank/DDBJ databases">
        <authorList>
            <person name="Meier V. D."/>
        </authorList>
    </citation>
    <scope>NUCLEOTIDE SEQUENCE</scope>
    <source>
        <strain evidence="8">AVDCRST_MAG27</strain>
    </source>
</reference>
<evidence type="ECO:0000256" key="1">
    <source>
        <dbReference type="ARBA" id="ARBA00023224"/>
    </source>
</evidence>